<comment type="caution">
    <text evidence="10">The sequence shown here is derived from an EMBL/GenBank/DDBJ whole genome shotgun (WGS) entry which is preliminary data.</text>
</comment>
<feature type="domain" description="ABC transmembrane type-1" evidence="9">
    <location>
        <begin position="89"/>
        <end position="278"/>
    </location>
</feature>
<evidence type="ECO:0000313" key="11">
    <source>
        <dbReference type="Proteomes" id="UP001230156"/>
    </source>
</evidence>
<dbReference type="PROSITE" id="PS50928">
    <property type="entry name" value="ABC_TM1"/>
    <property type="match status" value="1"/>
</dbReference>
<dbReference type="InterPro" id="IPR000515">
    <property type="entry name" value="MetI-like"/>
</dbReference>
<dbReference type="Proteomes" id="UP001230156">
    <property type="component" value="Unassembled WGS sequence"/>
</dbReference>
<evidence type="ECO:0000256" key="1">
    <source>
        <dbReference type="ARBA" id="ARBA00004651"/>
    </source>
</evidence>
<dbReference type="RefSeq" id="WP_379957799.1">
    <property type="nucleotide sequence ID" value="NZ_JAUYVI010000005.1"/>
</dbReference>
<keyword evidence="3" id="KW-1003">Cell membrane</keyword>
<keyword evidence="11" id="KW-1185">Reference proteome</keyword>
<organism evidence="10 11">
    <name type="scientific">Dongia sedimenti</name>
    <dbReference type="NCBI Taxonomy" id="3064282"/>
    <lineage>
        <taxon>Bacteria</taxon>
        <taxon>Pseudomonadati</taxon>
        <taxon>Pseudomonadota</taxon>
        <taxon>Alphaproteobacteria</taxon>
        <taxon>Rhodospirillales</taxon>
        <taxon>Dongiaceae</taxon>
        <taxon>Dongia</taxon>
    </lineage>
</organism>
<dbReference type="CDD" id="cd06261">
    <property type="entry name" value="TM_PBP2"/>
    <property type="match status" value="1"/>
</dbReference>
<dbReference type="InterPro" id="IPR035906">
    <property type="entry name" value="MetI-like_sf"/>
</dbReference>
<dbReference type="EMBL" id="JAUYVI010000005">
    <property type="protein sequence ID" value="MDQ7249634.1"/>
    <property type="molecule type" value="Genomic_DNA"/>
</dbReference>
<feature type="transmembrane region" description="Helical" evidence="7">
    <location>
        <begin position="27"/>
        <end position="50"/>
    </location>
</feature>
<gene>
    <name evidence="10" type="ORF">Q8A70_18240</name>
</gene>
<evidence type="ECO:0000256" key="2">
    <source>
        <dbReference type="ARBA" id="ARBA00022448"/>
    </source>
</evidence>
<keyword evidence="2 7" id="KW-0813">Transport</keyword>
<comment type="subcellular location">
    <subcellularLocation>
        <location evidence="1 7">Cell membrane</location>
        <topology evidence="1 7">Multi-pass membrane protein</topology>
    </subcellularLocation>
</comment>
<evidence type="ECO:0000256" key="8">
    <source>
        <dbReference type="SAM" id="MobiDB-lite"/>
    </source>
</evidence>
<name>A0ABU0YPK4_9PROT</name>
<protein>
    <submittedName>
        <fullName evidence="10">ABC transporter permease</fullName>
    </submittedName>
</protein>
<evidence type="ECO:0000256" key="3">
    <source>
        <dbReference type="ARBA" id="ARBA00022475"/>
    </source>
</evidence>
<evidence type="ECO:0000256" key="5">
    <source>
        <dbReference type="ARBA" id="ARBA00022989"/>
    </source>
</evidence>
<dbReference type="PANTHER" id="PTHR43386">
    <property type="entry name" value="OLIGOPEPTIDE TRANSPORT SYSTEM PERMEASE PROTEIN APPC"/>
    <property type="match status" value="1"/>
</dbReference>
<feature type="transmembrane region" description="Helical" evidence="7">
    <location>
        <begin position="218"/>
        <end position="235"/>
    </location>
</feature>
<reference evidence="11" key="1">
    <citation type="submission" date="2023-08" db="EMBL/GenBank/DDBJ databases">
        <title>Rhodospirillaceae gen. nov., a novel taxon isolated from the Yangtze River Yuezi River estuary sludge.</title>
        <authorList>
            <person name="Ruan L."/>
        </authorList>
    </citation>
    <scope>NUCLEOTIDE SEQUENCE [LARGE SCALE GENOMIC DNA]</scope>
    <source>
        <strain evidence="11">R-7</strain>
    </source>
</reference>
<evidence type="ECO:0000313" key="10">
    <source>
        <dbReference type="EMBL" id="MDQ7249634.1"/>
    </source>
</evidence>
<keyword evidence="6 7" id="KW-0472">Membrane</keyword>
<dbReference type="Gene3D" id="1.10.3720.10">
    <property type="entry name" value="MetI-like"/>
    <property type="match status" value="1"/>
</dbReference>
<evidence type="ECO:0000259" key="9">
    <source>
        <dbReference type="PROSITE" id="PS50928"/>
    </source>
</evidence>
<keyword evidence="5 7" id="KW-1133">Transmembrane helix</keyword>
<sequence length="295" mass="31111">MSVDGGAVSPEWPDPELGSSRRPALSWVGWIGVGAISACALIAIVGPWLAPHDPIQTLSNESFAFPPEAAFLGTDYLGRDLLSRLLHGARLTLLLSLATAIIAFVLGVAAGFAAAIAGRWLDLLLSRIVDGLLAVPSIILALMVIGSLGTSVPVLIGTVAVIEGGRIFRVARALARDLDVMDFMEAARARGEGMLWLMLREMLPNAIGPLVTEFGLRLTYTLLFISALSFLGFGMQPPSADWGAMVKENIEGLLYGSPAALLPAACIAVATIGVNLLIDGYLDRATIDRVPDMLP</sequence>
<accession>A0ABU0YPK4</accession>
<proteinExistence type="inferred from homology"/>
<dbReference type="Pfam" id="PF00528">
    <property type="entry name" value="BPD_transp_1"/>
    <property type="match status" value="1"/>
</dbReference>
<comment type="similarity">
    <text evidence="7">Belongs to the binding-protein-dependent transport system permease family.</text>
</comment>
<evidence type="ECO:0000256" key="6">
    <source>
        <dbReference type="ARBA" id="ARBA00023136"/>
    </source>
</evidence>
<feature type="transmembrane region" description="Helical" evidence="7">
    <location>
        <begin position="91"/>
        <end position="118"/>
    </location>
</feature>
<dbReference type="SUPFAM" id="SSF161098">
    <property type="entry name" value="MetI-like"/>
    <property type="match status" value="1"/>
</dbReference>
<keyword evidence="4 7" id="KW-0812">Transmembrane</keyword>
<feature type="region of interest" description="Disordered" evidence="8">
    <location>
        <begin position="1"/>
        <end position="21"/>
    </location>
</feature>
<feature type="transmembrane region" description="Helical" evidence="7">
    <location>
        <begin position="138"/>
        <end position="162"/>
    </location>
</feature>
<dbReference type="PANTHER" id="PTHR43386:SF25">
    <property type="entry name" value="PEPTIDE ABC TRANSPORTER PERMEASE PROTEIN"/>
    <property type="match status" value="1"/>
</dbReference>
<dbReference type="InterPro" id="IPR050366">
    <property type="entry name" value="BP-dependent_transpt_permease"/>
</dbReference>
<evidence type="ECO:0000256" key="4">
    <source>
        <dbReference type="ARBA" id="ARBA00022692"/>
    </source>
</evidence>
<evidence type="ECO:0000256" key="7">
    <source>
        <dbReference type="RuleBase" id="RU363032"/>
    </source>
</evidence>
<feature type="transmembrane region" description="Helical" evidence="7">
    <location>
        <begin position="255"/>
        <end position="278"/>
    </location>
</feature>